<accession>A0A7W5EZ46</accession>
<evidence type="ECO:0000259" key="1">
    <source>
        <dbReference type="Pfam" id="PF14534"/>
    </source>
</evidence>
<dbReference type="Proteomes" id="UP000572907">
    <property type="component" value="Unassembled WGS sequence"/>
</dbReference>
<organism evidence="2 3">
    <name type="scientific">Streptomyces violarus</name>
    <dbReference type="NCBI Taxonomy" id="67380"/>
    <lineage>
        <taxon>Bacteria</taxon>
        <taxon>Bacillati</taxon>
        <taxon>Actinomycetota</taxon>
        <taxon>Actinomycetes</taxon>
        <taxon>Kitasatosporales</taxon>
        <taxon>Streptomycetaceae</taxon>
        <taxon>Streptomyces</taxon>
    </lineage>
</organism>
<dbReference type="InterPro" id="IPR027843">
    <property type="entry name" value="DUF4440"/>
</dbReference>
<reference evidence="2 3" key="1">
    <citation type="submission" date="2020-08" db="EMBL/GenBank/DDBJ databases">
        <title>Genomic Encyclopedia of Type Strains, Phase III (KMG-III): the genomes of soil and plant-associated and newly described type strains.</title>
        <authorList>
            <person name="Whitman W."/>
        </authorList>
    </citation>
    <scope>NUCLEOTIDE SEQUENCE [LARGE SCALE GENOMIC DNA]</scope>
    <source>
        <strain evidence="2 3">CECT 3237</strain>
    </source>
</reference>
<name>A0A7W5EZ46_9ACTN</name>
<proteinExistence type="predicted"/>
<protein>
    <submittedName>
        <fullName evidence="2">Uncharacterized protein (TIGR02246 family)</fullName>
    </submittedName>
</protein>
<sequence length="144" mass="15867">MNQGPDAAAEEPGEDTVREFAGLARDWAAAIVANDPARMAGFMADEWVIVSESGIDPKERFLSLVESGELTHSAMDLRTRPRVRVYGDTAVVTGRVTNTAHYQGERYDADEWTTDVFVKRDGRWRCVLSHITSAAPENTSPAPE</sequence>
<dbReference type="SUPFAM" id="SSF54427">
    <property type="entry name" value="NTF2-like"/>
    <property type="match status" value="1"/>
</dbReference>
<gene>
    <name evidence="2" type="ORF">FHS41_000510</name>
</gene>
<dbReference type="AlphaFoldDB" id="A0A7W5EZ46"/>
<dbReference type="EMBL" id="JACHXE010000001">
    <property type="protein sequence ID" value="MBB3074041.1"/>
    <property type="molecule type" value="Genomic_DNA"/>
</dbReference>
<comment type="caution">
    <text evidence="2">The sequence shown here is derived from an EMBL/GenBank/DDBJ whole genome shotgun (WGS) entry which is preliminary data.</text>
</comment>
<keyword evidence="3" id="KW-1185">Reference proteome</keyword>
<dbReference type="RefSeq" id="WP_184587265.1">
    <property type="nucleotide sequence ID" value="NZ_BMUP01000001.1"/>
</dbReference>
<dbReference type="Pfam" id="PF14534">
    <property type="entry name" value="DUF4440"/>
    <property type="match status" value="1"/>
</dbReference>
<evidence type="ECO:0000313" key="3">
    <source>
        <dbReference type="Proteomes" id="UP000572907"/>
    </source>
</evidence>
<evidence type="ECO:0000313" key="2">
    <source>
        <dbReference type="EMBL" id="MBB3074041.1"/>
    </source>
</evidence>
<feature type="domain" description="DUF4440" evidence="1">
    <location>
        <begin position="23"/>
        <end position="126"/>
    </location>
</feature>
<dbReference type="Gene3D" id="3.10.450.50">
    <property type="match status" value="1"/>
</dbReference>
<dbReference type="InterPro" id="IPR032710">
    <property type="entry name" value="NTF2-like_dom_sf"/>
</dbReference>